<gene>
    <name evidence="3" type="ORF">MCHLO_08067</name>
</gene>
<reference evidence="3" key="1">
    <citation type="submission" date="2014-09" db="EMBL/GenBank/DDBJ databases">
        <title>Genome sequence of the luminous mushroom Mycena chlorophos for searching fungal bioluminescence genes.</title>
        <authorList>
            <person name="Tanaka Y."/>
            <person name="Kasuga D."/>
            <person name="Oba Y."/>
            <person name="Hase S."/>
            <person name="Sato K."/>
            <person name="Oba Y."/>
            <person name="Sakakibara Y."/>
        </authorList>
    </citation>
    <scope>NUCLEOTIDE SEQUENCE</scope>
</reference>
<dbReference type="SUPFAM" id="SSF54695">
    <property type="entry name" value="POZ domain"/>
    <property type="match status" value="1"/>
</dbReference>
<evidence type="ECO:0000313" key="3">
    <source>
        <dbReference type="EMBL" id="GAT50875.1"/>
    </source>
</evidence>
<sequence length="322" mass="36845">MTDEPPAKRQRTSSPDPATPTRSDKFWLPYGDIVLVVNLTMFRVNRDVLRLQSSVFSDMFSVPQPNEGQSTIEDCPVVHLSGDDVGDWNLVLDALYHPWRQKLRLEVDMICAMLRLGRKYDMIETLSNGPTSPTEATWWTRSRRRPLCCSCWRRHTNLDFGGATQRSHTEFCFGCLSKLAETFPNPKQNISPDRKLVLAVAAKAIIEHQKDQLAWLLTDETIPSDACTSPETCASLRTTILRRMLWGPESEEPQVKMTMLWHWAGSMLGTWTEKLCKECNEAGRPVFQQHRDDAWAKLPTFFGLSPWEELKDALELETEESS</sequence>
<evidence type="ECO:0000259" key="2">
    <source>
        <dbReference type="PROSITE" id="PS50097"/>
    </source>
</evidence>
<proteinExistence type="predicted"/>
<dbReference type="Proteomes" id="UP000815677">
    <property type="component" value="Unassembled WGS sequence"/>
</dbReference>
<name>A0ABQ0LIG5_MYCCL</name>
<feature type="domain" description="BTB" evidence="2">
    <location>
        <begin position="31"/>
        <end position="96"/>
    </location>
</feature>
<dbReference type="InterPro" id="IPR000210">
    <property type="entry name" value="BTB/POZ_dom"/>
</dbReference>
<feature type="region of interest" description="Disordered" evidence="1">
    <location>
        <begin position="1"/>
        <end position="21"/>
    </location>
</feature>
<dbReference type="InterPro" id="IPR011333">
    <property type="entry name" value="SKP1/BTB/POZ_sf"/>
</dbReference>
<accession>A0ABQ0LIG5</accession>
<evidence type="ECO:0000256" key="1">
    <source>
        <dbReference type="SAM" id="MobiDB-lite"/>
    </source>
</evidence>
<keyword evidence="4" id="KW-1185">Reference proteome</keyword>
<dbReference type="CDD" id="cd18186">
    <property type="entry name" value="BTB_POZ_ZBTB_KLHL-like"/>
    <property type="match status" value="1"/>
</dbReference>
<protein>
    <recommendedName>
        <fullName evidence="2">BTB domain-containing protein</fullName>
    </recommendedName>
</protein>
<dbReference type="PROSITE" id="PS50097">
    <property type="entry name" value="BTB"/>
    <property type="match status" value="1"/>
</dbReference>
<organism evidence="3 4">
    <name type="scientific">Mycena chlorophos</name>
    <name type="common">Agaric fungus</name>
    <name type="synonym">Agaricus chlorophos</name>
    <dbReference type="NCBI Taxonomy" id="658473"/>
    <lineage>
        <taxon>Eukaryota</taxon>
        <taxon>Fungi</taxon>
        <taxon>Dikarya</taxon>
        <taxon>Basidiomycota</taxon>
        <taxon>Agaricomycotina</taxon>
        <taxon>Agaricomycetes</taxon>
        <taxon>Agaricomycetidae</taxon>
        <taxon>Agaricales</taxon>
        <taxon>Marasmiineae</taxon>
        <taxon>Mycenaceae</taxon>
        <taxon>Mycena</taxon>
    </lineage>
</organism>
<dbReference type="Gene3D" id="3.30.710.10">
    <property type="entry name" value="Potassium Channel Kv1.1, Chain A"/>
    <property type="match status" value="1"/>
</dbReference>
<dbReference type="EMBL" id="DF846701">
    <property type="protein sequence ID" value="GAT50875.1"/>
    <property type="molecule type" value="Genomic_DNA"/>
</dbReference>
<evidence type="ECO:0000313" key="4">
    <source>
        <dbReference type="Proteomes" id="UP000815677"/>
    </source>
</evidence>
<dbReference type="Pfam" id="PF00651">
    <property type="entry name" value="BTB"/>
    <property type="match status" value="1"/>
</dbReference>